<name>A0A1N6ZY67_9BACI</name>
<reference evidence="14" key="3">
    <citation type="submission" date="2024-05" db="EMBL/GenBank/DDBJ databases">
        <title>Draft genomic sequences of Priestia flexa CCM isolated from the soil of an abandoned mine contaminated by free cyanide in the high Andean zone of Tacna, Peru.</title>
        <authorList>
            <person name="Caceda Quiroz C.J."/>
            <person name="Maraza Chooque G.J."/>
            <person name="Fora Quispe G.L."/>
            <person name="Carpio Mamani M."/>
        </authorList>
    </citation>
    <scope>NUCLEOTIDE SEQUENCE</scope>
    <source>
        <strain evidence="14">CCM</strain>
    </source>
</reference>
<organism evidence="13 15">
    <name type="scientific">Priestia flexa</name>
    <dbReference type="NCBI Taxonomy" id="86664"/>
    <lineage>
        <taxon>Bacteria</taxon>
        <taxon>Bacillati</taxon>
        <taxon>Bacillota</taxon>
        <taxon>Bacilli</taxon>
        <taxon>Bacillales</taxon>
        <taxon>Bacillaceae</taxon>
        <taxon>Priestia</taxon>
    </lineage>
</organism>
<evidence type="ECO:0000256" key="4">
    <source>
        <dbReference type="ARBA" id="ARBA00023012"/>
    </source>
</evidence>
<evidence type="ECO:0000256" key="1">
    <source>
        <dbReference type="ARBA" id="ARBA00004496"/>
    </source>
</evidence>
<dbReference type="Proteomes" id="UP000664578">
    <property type="component" value="Unassembled WGS sequence"/>
</dbReference>
<dbReference type="InterPro" id="IPR001867">
    <property type="entry name" value="OmpR/PhoB-type_DNA-bd"/>
</dbReference>
<keyword evidence="3 9" id="KW-0597">Phosphoprotein</keyword>
<comment type="caution">
    <text evidence="13">The sequence shown here is derived from an EMBL/GenBank/DDBJ whole genome shotgun (WGS) entry which is preliminary data.</text>
</comment>
<dbReference type="Proteomes" id="UP001284771">
    <property type="component" value="Unassembled WGS sequence"/>
</dbReference>
<reference evidence="13" key="1">
    <citation type="submission" date="2020-12" db="EMBL/GenBank/DDBJ databases">
        <title>PHA producing bacteria isolated from mangrove.</title>
        <authorList>
            <person name="Zheng W."/>
            <person name="Yu S."/>
            <person name="Huang Y."/>
        </authorList>
    </citation>
    <scope>NUCLEOTIDE SEQUENCE</scope>
    <source>
        <strain evidence="13">GN22-4</strain>
    </source>
</reference>
<feature type="domain" description="OmpR/PhoB-type" evidence="12">
    <location>
        <begin position="132"/>
        <end position="231"/>
    </location>
</feature>
<dbReference type="InterPro" id="IPR047791">
    <property type="entry name" value="WalR"/>
</dbReference>
<dbReference type="InterPro" id="IPR058071">
    <property type="entry name" value="WalR_REC"/>
</dbReference>
<evidence type="ECO:0000256" key="5">
    <source>
        <dbReference type="ARBA" id="ARBA00023015"/>
    </source>
</evidence>
<evidence type="ECO:0000256" key="10">
    <source>
        <dbReference type="PROSITE-ProRule" id="PRU01091"/>
    </source>
</evidence>
<sequence length="235" mass="27402">MDKRILVVDDEKPIADILKFNLQKEGYEVFCAYDGVEALEKVEEVQPEMILLDIMLPQKDGMEVCREVRKKYDMPIIMLTAKDSEIDKVLGLELGADDYVTKPFSTRELLARVKANLRRHQQISNNVEEEESNEITIGALVIHPDAYIVSKRGETIELTHREFELLHYLAKHIGQVMTREHLLQTVWGYDYFGDVRTVDVTVRRLREKIEDNPSHPMWIVTRRGVGYYLRSPEQE</sequence>
<comment type="subcellular location">
    <subcellularLocation>
        <location evidence="1">Cytoplasm</location>
    </subcellularLocation>
</comment>
<dbReference type="GO" id="GO:0000156">
    <property type="term" value="F:phosphorelay response regulator activity"/>
    <property type="evidence" value="ECO:0007669"/>
    <property type="project" value="TreeGrafter"/>
</dbReference>
<gene>
    <name evidence="14" type="primary">yycF</name>
    <name evidence="13" type="ORF">JF537_17920</name>
    <name evidence="14" type="ORF">RIB56_13380</name>
</gene>
<dbReference type="EMBL" id="JAEMWV010000010">
    <property type="protein sequence ID" value="MBN8253452.1"/>
    <property type="molecule type" value="Genomic_DNA"/>
</dbReference>
<dbReference type="SMART" id="SM00448">
    <property type="entry name" value="REC"/>
    <property type="match status" value="1"/>
</dbReference>
<dbReference type="CDD" id="cd00383">
    <property type="entry name" value="trans_reg_C"/>
    <property type="match status" value="1"/>
</dbReference>
<dbReference type="EMBL" id="JAWUZT010000039">
    <property type="protein sequence ID" value="MDW8517123.1"/>
    <property type="molecule type" value="Genomic_DNA"/>
</dbReference>
<dbReference type="GO" id="GO:0000976">
    <property type="term" value="F:transcription cis-regulatory region binding"/>
    <property type="evidence" value="ECO:0007669"/>
    <property type="project" value="TreeGrafter"/>
</dbReference>
<dbReference type="Gene3D" id="1.10.10.10">
    <property type="entry name" value="Winged helix-like DNA-binding domain superfamily/Winged helix DNA-binding domain"/>
    <property type="match status" value="1"/>
</dbReference>
<keyword evidence="5" id="KW-0805">Transcription regulation</keyword>
<feature type="domain" description="Response regulatory" evidence="11">
    <location>
        <begin position="4"/>
        <end position="117"/>
    </location>
</feature>
<dbReference type="InterPro" id="IPR001789">
    <property type="entry name" value="Sig_transdc_resp-reg_receiver"/>
</dbReference>
<dbReference type="InterPro" id="IPR036388">
    <property type="entry name" value="WH-like_DNA-bd_sf"/>
</dbReference>
<dbReference type="CDD" id="cd17614">
    <property type="entry name" value="REC_OmpR_YycF-like"/>
    <property type="match status" value="1"/>
</dbReference>
<dbReference type="Gene3D" id="6.10.250.690">
    <property type="match status" value="1"/>
</dbReference>
<keyword evidence="4" id="KW-0902">Two-component regulatory system</keyword>
<evidence type="ECO:0000256" key="2">
    <source>
        <dbReference type="ARBA" id="ARBA00022490"/>
    </source>
</evidence>
<reference evidence="16" key="2">
    <citation type="submission" date="2023-07" db="EMBL/GenBank/DDBJ databases">
        <title>Draft genomic sequences of Priestia flexa CCM isolated from the soil of an abandoned mine contaminated by free cyanide in the high Andean zone of Tacna, Peru.</title>
        <authorList>
            <person name="Caceda Quiroz C.J."/>
            <person name="Maraza Chooque G.J."/>
            <person name="Fora Quispe G.L."/>
            <person name="Carpio Mamani M."/>
        </authorList>
    </citation>
    <scope>NUCLEOTIDE SEQUENCE [LARGE SCALE GENOMIC DNA]</scope>
    <source>
        <strain evidence="16">CCM</strain>
    </source>
</reference>
<dbReference type="InterPro" id="IPR039420">
    <property type="entry name" value="WalR-like"/>
</dbReference>
<dbReference type="SMART" id="SM00862">
    <property type="entry name" value="Trans_reg_C"/>
    <property type="match status" value="1"/>
</dbReference>
<dbReference type="SUPFAM" id="SSF46894">
    <property type="entry name" value="C-terminal effector domain of the bipartite response regulators"/>
    <property type="match status" value="1"/>
</dbReference>
<evidence type="ECO:0000313" key="14">
    <source>
        <dbReference type="EMBL" id="MDW8517123.1"/>
    </source>
</evidence>
<feature type="modified residue" description="4-aspartylphosphate" evidence="9">
    <location>
        <position position="53"/>
    </location>
</feature>
<dbReference type="Pfam" id="PF00072">
    <property type="entry name" value="Response_reg"/>
    <property type="match status" value="1"/>
</dbReference>
<dbReference type="GeneID" id="93684486"/>
<dbReference type="NCBIfam" id="NF040534">
    <property type="entry name" value="resp_reg_YycF"/>
    <property type="match status" value="1"/>
</dbReference>
<feature type="DNA-binding region" description="OmpR/PhoB-type" evidence="10">
    <location>
        <begin position="132"/>
        <end position="231"/>
    </location>
</feature>
<keyword evidence="6 10" id="KW-0238">DNA-binding</keyword>
<evidence type="ECO:0000259" key="11">
    <source>
        <dbReference type="PROSITE" id="PS50110"/>
    </source>
</evidence>
<evidence type="ECO:0000256" key="7">
    <source>
        <dbReference type="ARBA" id="ARBA00023163"/>
    </source>
</evidence>
<evidence type="ECO:0000313" key="15">
    <source>
        <dbReference type="Proteomes" id="UP000664578"/>
    </source>
</evidence>
<evidence type="ECO:0000256" key="8">
    <source>
        <dbReference type="ARBA" id="ARBA00035291"/>
    </source>
</evidence>
<evidence type="ECO:0000259" key="12">
    <source>
        <dbReference type="PROSITE" id="PS51755"/>
    </source>
</evidence>
<evidence type="ECO:0000256" key="3">
    <source>
        <dbReference type="ARBA" id="ARBA00022553"/>
    </source>
</evidence>
<dbReference type="Gene3D" id="3.40.50.2300">
    <property type="match status" value="1"/>
</dbReference>
<evidence type="ECO:0000313" key="13">
    <source>
        <dbReference type="EMBL" id="MBN8253452.1"/>
    </source>
</evidence>
<evidence type="ECO:0000313" key="16">
    <source>
        <dbReference type="Proteomes" id="UP001284771"/>
    </source>
</evidence>
<keyword evidence="2" id="KW-0963">Cytoplasm</keyword>
<accession>A0A1N6ZY67</accession>
<dbReference type="AlphaFoldDB" id="A0A1N6ZY67"/>
<dbReference type="GO" id="GO:0032993">
    <property type="term" value="C:protein-DNA complex"/>
    <property type="evidence" value="ECO:0007669"/>
    <property type="project" value="TreeGrafter"/>
</dbReference>
<dbReference type="InterPro" id="IPR016032">
    <property type="entry name" value="Sig_transdc_resp-reg_C-effctor"/>
</dbReference>
<dbReference type="Pfam" id="PF00486">
    <property type="entry name" value="Trans_reg_C"/>
    <property type="match status" value="1"/>
</dbReference>
<dbReference type="GO" id="GO:0006355">
    <property type="term" value="P:regulation of DNA-templated transcription"/>
    <property type="evidence" value="ECO:0007669"/>
    <property type="project" value="InterPro"/>
</dbReference>
<dbReference type="PANTHER" id="PTHR48111">
    <property type="entry name" value="REGULATOR OF RPOS"/>
    <property type="match status" value="1"/>
</dbReference>
<protein>
    <recommendedName>
        <fullName evidence="8">Transcriptional regulatory protein WalR</fullName>
    </recommendedName>
</protein>
<keyword evidence="7" id="KW-0804">Transcription</keyword>
<evidence type="ECO:0000256" key="9">
    <source>
        <dbReference type="PROSITE-ProRule" id="PRU00169"/>
    </source>
</evidence>
<dbReference type="GO" id="GO:0005829">
    <property type="term" value="C:cytosol"/>
    <property type="evidence" value="ECO:0007669"/>
    <property type="project" value="TreeGrafter"/>
</dbReference>
<dbReference type="FunFam" id="3.40.50.2300:FF:000052">
    <property type="entry name" value="DNA-binding response regulator YycF"/>
    <property type="match status" value="1"/>
</dbReference>
<dbReference type="RefSeq" id="WP_076513581.1">
    <property type="nucleotide sequence ID" value="NZ_CM125968.1"/>
</dbReference>
<dbReference type="PROSITE" id="PS51755">
    <property type="entry name" value="OMPR_PHOB"/>
    <property type="match status" value="1"/>
</dbReference>
<proteinExistence type="predicted"/>
<dbReference type="FunFam" id="1.10.10.10:FF:000089">
    <property type="entry name" value="Alkaline phosphatase synthesis response regulator"/>
    <property type="match status" value="1"/>
</dbReference>
<dbReference type="SUPFAM" id="SSF52172">
    <property type="entry name" value="CheY-like"/>
    <property type="match status" value="1"/>
</dbReference>
<dbReference type="InterPro" id="IPR011006">
    <property type="entry name" value="CheY-like_superfamily"/>
</dbReference>
<keyword evidence="16" id="KW-1185">Reference proteome</keyword>
<dbReference type="PANTHER" id="PTHR48111:SF40">
    <property type="entry name" value="PHOSPHATE REGULON TRANSCRIPTIONAL REGULATORY PROTEIN PHOB"/>
    <property type="match status" value="1"/>
</dbReference>
<dbReference type="KEGG" id="bfx:BC359_01145"/>
<accession>A0A4P8X422</accession>
<dbReference type="PROSITE" id="PS50110">
    <property type="entry name" value="RESPONSE_REGULATORY"/>
    <property type="match status" value="1"/>
</dbReference>
<evidence type="ECO:0000256" key="6">
    <source>
        <dbReference type="ARBA" id="ARBA00023125"/>
    </source>
</evidence>